<evidence type="ECO:0000313" key="2">
    <source>
        <dbReference type="Proteomes" id="UP000290365"/>
    </source>
</evidence>
<keyword evidence="2" id="KW-1185">Reference proteome</keyword>
<proteinExistence type="predicted"/>
<evidence type="ECO:0000313" key="1">
    <source>
        <dbReference type="EMBL" id="QBD83663.1"/>
    </source>
</evidence>
<name>A0A4P6K6M9_KTERU</name>
<gene>
    <name evidence="1" type="ORF">EPA93_33605</name>
</gene>
<protein>
    <submittedName>
        <fullName evidence="1">Uncharacterized protein</fullName>
    </submittedName>
</protein>
<reference evidence="1 2" key="1">
    <citation type="submission" date="2019-01" db="EMBL/GenBank/DDBJ databases">
        <title>Ktedonosporobacter rubrisoli SCAWS-G2.</title>
        <authorList>
            <person name="Huang Y."/>
            <person name="Yan B."/>
        </authorList>
    </citation>
    <scope>NUCLEOTIDE SEQUENCE [LARGE SCALE GENOMIC DNA]</scope>
    <source>
        <strain evidence="1 2">SCAWS-G2</strain>
    </source>
</reference>
<sequence length="24" mass="2868">MSCHGSRDTTYPRTPAWRDQILLY</sequence>
<dbReference type="Proteomes" id="UP000290365">
    <property type="component" value="Chromosome"/>
</dbReference>
<dbReference type="EMBL" id="CP035758">
    <property type="protein sequence ID" value="QBD83663.1"/>
    <property type="molecule type" value="Genomic_DNA"/>
</dbReference>
<accession>A0A4P6K6M9</accession>
<organism evidence="1 2">
    <name type="scientific">Ktedonosporobacter rubrisoli</name>
    <dbReference type="NCBI Taxonomy" id="2509675"/>
    <lineage>
        <taxon>Bacteria</taxon>
        <taxon>Bacillati</taxon>
        <taxon>Chloroflexota</taxon>
        <taxon>Ktedonobacteria</taxon>
        <taxon>Ktedonobacterales</taxon>
        <taxon>Ktedonosporobacteraceae</taxon>
        <taxon>Ktedonosporobacter</taxon>
    </lineage>
</organism>
<dbReference type="KEGG" id="kbs:EPA93_33605"/>
<dbReference type="AlphaFoldDB" id="A0A4P6K6M9"/>